<evidence type="ECO:0000256" key="1">
    <source>
        <dbReference type="ARBA" id="ARBA00022801"/>
    </source>
</evidence>
<reference evidence="4 5" key="1">
    <citation type="submission" date="2019-08" db="EMBL/GenBank/DDBJ databases">
        <title>Complete genome sequence of Candidatus Uab amorphum.</title>
        <authorList>
            <person name="Shiratori T."/>
            <person name="Suzuki S."/>
            <person name="Kakizawa Y."/>
            <person name="Ishida K."/>
        </authorList>
    </citation>
    <scope>NUCLEOTIDE SEQUENCE [LARGE SCALE GENOMIC DNA]</scope>
    <source>
        <strain evidence="4 5">SRT547</strain>
    </source>
</reference>
<evidence type="ECO:0000259" key="3">
    <source>
        <dbReference type="Pfam" id="PF01156"/>
    </source>
</evidence>
<evidence type="ECO:0000256" key="2">
    <source>
        <dbReference type="ARBA" id="ARBA00023295"/>
    </source>
</evidence>
<accession>A0A5S9IQ58</accession>
<dbReference type="InterPro" id="IPR023186">
    <property type="entry name" value="IUNH"/>
</dbReference>
<dbReference type="PANTHER" id="PTHR12304">
    <property type="entry name" value="INOSINE-URIDINE PREFERRING NUCLEOSIDE HYDROLASE"/>
    <property type="match status" value="1"/>
</dbReference>
<dbReference type="InterPro" id="IPR001910">
    <property type="entry name" value="Inosine/uridine_hydrolase_dom"/>
</dbReference>
<dbReference type="GO" id="GO:0006152">
    <property type="term" value="P:purine nucleoside catabolic process"/>
    <property type="evidence" value="ECO:0007669"/>
    <property type="project" value="TreeGrafter"/>
</dbReference>
<dbReference type="GO" id="GO:0005829">
    <property type="term" value="C:cytosol"/>
    <property type="evidence" value="ECO:0007669"/>
    <property type="project" value="TreeGrafter"/>
</dbReference>
<name>A0A5S9IQ58_UABAM</name>
<dbReference type="PANTHER" id="PTHR12304:SF4">
    <property type="entry name" value="URIDINE NUCLEOSIDASE"/>
    <property type="match status" value="1"/>
</dbReference>
<feature type="domain" description="Inosine/uridine-preferring nucleoside hydrolase" evidence="3">
    <location>
        <begin position="23"/>
        <end position="278"/>
    </location>
</feature>
<dbReference type="GO" id="GO:0008477">
    <property type="term" value="F:purine nucleosidase activity"/>
    <property type="evidence" value="ECO:0007669"/>
    <property type="project" value="TreeGrafter"/>
</dbReference>
<dbReference type="SUPFAM" id="SSF53590">
    <property type="entry name" value="Nucleoside hydrolase"/>
    <property type="match status" value="1"/>
</dbReference>
<sequence>MTKWICISIVFISCIYAQQKIDVWIDTDPAAGIEYRDVDDALALLQAFRSPELNIVGISVVFGNASLKEGYPIAKLLVAKFSDKKIPVYKGAKEGDEVGSETAASENLYAALQKRPLTILALGPVTNIATVVKNHPKIAGQVKEIIAVAGRRPQQRFQTGTKNTKAHRDFNFEKDPQAFRELLKTEIPLVLAPFEISSKVWMKKSDLDYLEKSKDAACTWLVPHARNWLNLWEVVFYVDGFNPFDTLAVAYLTSPKMITSEKLPVAIQTLPDDVTEERMQGTKEKEKPYLLVSKTFKTKRTVRYCYKASEDFKQDLLKRLTTKKEQRDE</sequence>
<dbReference type="RefSeq" id="WP_151970109.1">
    <property type="nucleotide sequence ID" value="NZ_AP019860.1"/>
</dbReference>
<dbReference type="AlphaFoldDB" id="A0A5S9IQ58"/>
<dbReference type="KEGG" id="uam:UABAM_04415"/>
<keyword evidence="2" id="KW-0326">Glycosidase</keyword>
<keyword evidence="5" id="KW-1185">Reference proteome</keyword>
<protein>
    <submittedName>
        <fullName evidence="4">Ribosylpyrimidine nucleosidase</fullName>
    </submittedName>
</protein>
<gene>
    <name evidence="4" type="ORF">UABAM_04415</name>
</gene>
<evidence type="ECO:0000313" key="5">
    <source>
        <dbReference type="Proteomes" id="UP000326354"/>
    </source>
</evidence>
<evidence type="ECO:0000313" key="4">
    <source>
        <dbReference type="EMBL" id="BBM86029.1"/>
    </source>
</evidence>
<dbReference type="Gene3D" id="3.90.245.10">
    <property type="entry name" value="Ribonucleoside hydrolase-like"/>
    <property type="match status" value="1"/>
</dbReference>
<keyword evidence="1" id="KW-0378">Hydrolase</keyword>
<proteinExistence type="predicted"/>
<dbReference type="InterPro" id="IPR036452">
    <property type="entry name" value="Ribo_hydro-like"/>
</dbReference>
<dbReference type="Pfam" id="PF01156">
    <property type="entry name" value="IU_nuc_hydro"/>
    <property type="match status" value="1"/>
</dbReference>
<dbReference type="Proteomes" id="UP000326354">
    <property type="component" value="Chromosome"/>
</dbReference>
<dbReference type="OrthoDB" id="9797882at2"/>
<organism evidence="4 5">
    <name type="scientific">Uabimicrobium amorphum</name>
    <dbReference type="NCBI Taxonomy" id="2596890"/>
    <lineage>
        <taxon>Bacteria</taxon>
        <taxon>Pseudomonadati</taxon>
        <taxon>Planctomycetota</taxon>
        <taxon>Candidatus Uabimicrobiia</taxon>
        <taxon>Candidatus Uabimicrobiales</taxon>
        <taxon>Candidatus Uabimicrobiaceae</taxon>
        <taxon>Candidatus Uabimicrobium</taxon>
    </lineage>
</organism>
<dbReference type="EMBL" id="AP019860">
    <property type="protein sequence ID" value="BBM86029.1"/>
    <property type="molecule type" value="Genomic_DNA"/>
</dbReference>